<sequence>MKFGKKVAFYTLGCKVNQYETESIKKQFLEEGYEEVNFEEKSDYYIVNSCTVTSIADKKTRNILSRAKKLSKDSVVIITGCYAQTDGESLLEKDYVDYVVGNTNKGDILKLVRSIEDKKEIEKVVSHNIFDDHEYSELEFATMREMSRAYVKIQDGCNEFCSYCKIPFARGRSRSRKLDSILTEIKILTGEGYKEIILIGINMGVYGEDLEEGKNFEDLLEAVTAIDGVERVRLGSIYPDKINDRFIDIMANNSKMMPHLHISLQSCDDEVLGLMKRKYGTDLIKDKLLGLKEKVKDLEFTADVIVGFPQEKDDNFKNTYNLIGEIGFSNLHIFPYSDRENTAASKLSGKVDGSHKKNRAKKLEGLRKEMEQLSKEKNIGKKTKVLVETIKDGYAYGYTENYHRIKMEDSGYKVSEIVEVEIYLEEGKLYGKETEKI</sequence>
<feature type="domain" description="MTTase N-terminal" evidence="9">
    <location>
        <begin position="5"/>
        <end position="117"/>
    </location>
</feature>
<dbReference type="InterPro" id="IPR005839">
    <property type="entry name" value="Methylthiotransferase"/>
</dbReference>
<dbReference type="RefSeq" id="WP_114641045.1">
    <property type="nucleotide sequence ID" value="NZ_JAACIO010000001.1"/>
</dbReference>
<evidence type="ECO:0000256" key="8">
    <source>
        <dbReference type="SAM" id="Coils"/>
    </source>
</evidence>
<dbReference type="SFLD" id="SFLDG01061">
    <property type="entry name" value="methylthiotransferase"/>
    <property type="match status" value="1"/>
</dbReference>
<dbReference type="InterPro" id="IPR020612">
    <property type="entry name" value="Methylthiotransferase_CS"/>
</dbReference>
<dbReference type="InterPro" id="IPR023404">
    <property type="entry name" value="rSAM_horseshoe"/>
</dbReference>
<dbReference type="SUPFAM" id="SSF102114">
    <property type="entry name" value="Radical SAM enzymes"/>
    <property type="match status" value="1"/>
</dbReference>
<dbReference type="InterPro" id="IPR013848">
    <property type="entry name" value="Methylthiotransferase_N"/>
</dbReference>
<accession>A0ABX9KL89</accession>
<dbReference type="InterPro" id="IPR038135">
    <property type="entry name" value="Methylthiotransferase_N_sf"/>
</dbReference>
<reference evidence="11 12" key="1">
    <citation type="submission" date="2018-08" db="EMBL/GenBank/DDBJ databases">
        <title>Draft genome sequence of Psychrilyobacter sp. strain SD5 isolated from Black Sea water.</title>
        <authorList>
            <person name="Yadav S."/>
            <person name="Villanueva L."/>
            <person name="Damste J.S.S."/>
        </authorList>
    </citation>
    <scope>NUCLEOTIDE SEQUENCE [LARGE SCALE GENOMIC DNA]</scope>
    <source>
        <strain evidence="11 12">SD5</strain>
    </source>
</reference>
<dbReference type="PANTHER" id="PTHR11918:SF45">
    <property type="entry name" value="THREONYLCARBAMOYLADENOSINE TRNA METHYLTHIOTRANSFERASE"/>
    <property type="match status" value="1"/>
</dbReference>
<comment type="caution">
    <text evidence="11">The sequence shown here is derived from an EMBL/GenBank/DDBJ whole genome shotgun (WGS) entry which is preliminary data.</text>
</comment>
<keyword evidence="5" id="KW-0479">Metal-binding</keyword>
<keyword evidence="6" id="KW-0408">Iron</keyword>
<evidence type="ECO:0000256" key="5">
    <source>
        <dbReference type="ARBA" id="ARBA00022723"/>
    </source>
</evidence>
<dbReference type="InterPro" id="IPR006638">
    <property type="entry name" value="Elp3/MiaA/NifB-like_rSAM"/>
</dbReference>
<evidence type="ECO:0000259" key="9">
    <source>
        <dbReference type="PROSITE" id="PS51449"/>
    </source>
</evidence>
<dbReference type="Gene3D" id="3.40.50.12160">
    <property type="entry name" value="Methylthiotransferase, N-terminal domain"/>
    <property type="match status" value="1"/>
</dbReference>
<dbReference type="InterPro" id="IPR006467">
    <property type="entry name" value="MiaB-like_bact"/>
</dbReference>
<feature type="coiled-coil region" evidence="8">
    <location>
        <begin position="356"/>
        <end position="383"/>
    </location>
</feature>
<evidence type="ECO:0000256" key="1">
    <source>
        <dbReference type="ARBA" id="ARBA00001966"/>
    </source>
</evidence>
<proteinExistence type="predicted"/>
<dbReference type="NCBIfam" id="TIGR00089">
    <property type="entry name" value="MiaB/RimO family radical SAM methylthiotransferase"/>
    <property type="match status" value="1"/>
</dbReference>
<dbReference type="Proteomes" id="UP000263486">
    <property type="component" value="Unassembled WGS sequence"/>
</dbReference>
<keyword evidence="4" id="KW-0949">S-adenosyl-L-methionine</keyword>
<evidence type="ECO:0000256" key="4">
    <source>
        <dbReference type="ARBA" id="ARBA00022691"/>
    </source>
</evidence>
<evidence type="ECO:0000259" key="10">
    <source>
        <dbReference type="PROSITE" id="PS51918"/>
    </source>
</evidence>
<dbReference type="SFLD" id="SFLDG01082">
    <property type="entry name" value="B12-binding_domain_containing"/>
    <property type="match status" value="1"/>
</dbReference>
<dbReference type="InterPro" id="IPR058240">
    <property type="entry name" value="rSAM_sf"/>
</dbReference>
<dbReference type="PROSITE" id="PS51449">
    <property type="entry name" value="MTTASE_N"/>
    <property type="match status" value="1"/>
</dbReference>
<dbReference type="NCBIfam" id="TIGR01579">
    <property type="entry name" value="MiaB-like-C"/>
    <property type="match status" value="1"/>
</dbReference>
<protein>
    <submittedName>
        <fullName evidence="11">tRNA (N(6)-L-threonylcarbamoyladenosine(37)-C(2))-methylthiotransferase MtaB</fullName>
    </submittedName>
</protein>
<evidence type="ECO:0000313" key="11">
    <source>
        <dbReference type="EMBL" id="REI43326.1"/>
    </source>
</evidence>
<dbReference type="SFLD" id="SFLDS00029">
    <property type="entry name" value="Radical_SAM"/>
    <property type="match status" value="1"/>
</dbReference>
<dbReference type="Pfam" id="PF00919">
    <property type="entry name" value="UPF0004"/>
    <property type="match status" value="1"/>
</dbReference>
<evidence type="ECO:0000256" key="2">
    <source>
        <dbReference type="ARBA" id="ARBA00022485"/>
    </source>
</evidence>
<dbReference type="CDD" id="cd01335">
    <property type="entry name" value="Radical_SAM"/>
    <property type="match status" value="1"/>
</dbReference>
<evidence type="ECO:0000256" key="3">
    <source>
        <dbReference type="ARBA" id="ARBA00022679"/>
    </source>
</evidence>
<keyword evidence="2" id="KW-0004">4Fe-4S</keyword>
<dbReference type="PANTHER" id="PTHR11918">
    <property type="entry name" value="RADICAL SAM PROTEINS"/>
    <property type="match status" value="1"/>
</dbReference>
<dbReference type="Pfam" id="PF04055">
    <property type="entry name" value="Radical_SAM"/>
    <property type="match status" value="1"/>
</dbReference>
<dbReference type="PROSITE" id="PS01278">
    <property type="entry name" value="MTTASE_RADICAL"/>
    <property type="match status" value="1"/>
</dbReference>
<evidence type="ECO:0000256" key="7">
    <source>
        <dbReference type="ARBA" id="ARBA00023014"/>
    </source>
</evidence>
<evidence type="ECO:0000256" key="6">
    <source>
        <dbReference type="ARBA" id="ARBA00023004"/>
    </source>
</evidence>
<keyword evidence="3" id="KW-0808">Transferase</keyword>
<name>A0ABX9KL89_9FUSO</name>
<dbReference type="SMART" id="SM00729">
    <property type="entry name" value="Elp3"/>
    <property type="match status" value="1"/>
</dbReference>
<keyword evidence="12" id="KW-1185">Reference proteome</keyword>
<organism evidence="11 12">
    <name type="scientific">Psychrilyobacter piezotolerans</name>
    <dbReference type="NCBI Taxonomy" id="2293438"/>
    <lineage>
        <taxon>Bacteria</taxon>
        <taxon>Fusobacteriati</taxon>
        <taxon>Fusobacteriota</taxon>
        <taxon>Fusobacteriia</taxon>
        <taxon>Fusobacteriales</taxon>
        <taxon>Fusobacteriaceae</taxon>
        <taxon>Psychrilyobacter</taxon>
    </lineage>
</organism>
<keyword evidence="8" id="KW-0175">Coiled coil</keyword>
<dbReference type="InterPro" id="IPR007197">
    <property type="entry name" value="rSAM"/>
</dbReference>
<comment type="cofactor">
    <cofactor evidence="1">
        <name>[4Fe-4S] cluster</name>
        <dbReference type="ChEBI" id="CHEBI:49883"/>
    </cofactor>
</comment>
<keyword evidence="7" id="KW-0411">Iron-sulfur</keyword>
<gene>
    <name evidence="11" type="ORF">DYH56_01330</name>
</gene>
<dbReference type="Gene3D" id="3.80.30.20">
    <property type="entry name" value="tm_1862 like domain"/>
    <property type="match status" value="1"/>
</dbReference>
<dbReference type="EMBL" id="QUAJ01000001">
    <property type="protein sequence ID" value="REI43326.1"/>
    <property type="molecule type" value="Genomic_DNA"/>
</dbReference>
<evidence type="ECO:0000313" key="12">
    <source>
        <dbReference type="Proteomes" id="UP000263486"/>
    </source>
</evidence>
<feature type="domain" description="Radical SAM core" evidence="10">
    <location>
        <begin position="143"/>
        <end position="374"/>
    </location>
</feature>
<dbReference type="PROSITE" id="PS51918">
    <property type="entry name" value="RADICAL_SAM"/>
    <property type="match status" value="1"/>
</dbReference>